<organism evidence="1 2">
    <name type="scientific">Fimbriimonas ginsengisoli Gsoil 348</name>
    <dbReference type="NCBI Taxonomy" id="661478"/>
    <lineage>
        <taxon>Bacteria</taxon>
        <taxon>Bacillati</taxon>
        <taxon>Armatimonadota</taxon>
        <taxon>Fimbriimonadia</taxon>
        <taxon>Fimbriimonadales</taxon>
        <taxon>Fimbriimonadaceae</taxon>
        <taxon>Fimbriimonas</taxon>
    </lineage>
</organism>
<keyword evidence="2" id="KW-1185">Reference proteome</keyword>
<gene>
    <name evidence="1" type="ORF">OP10G_2786</name>
</gene>
<dbReference type="Proteomes" id="UP000027982">
    <property type="component" value="Chromosome"/>
</dbReference>
<dbReference type="KEGG" id="fgi:OP10G_2786"/>
<name>A0A068NX18_FIMGI</name>
<proteinExistence type="predicted"/>
<protein>
    <submittedName>
        <fullName evidence="1">Uncharacterized protein</fullName>
    </submittedName>
</protein>
<dbReference type="EMBL" id="CP007139">
    <property type="protein sequence ID" value="AIE86154.1"/>
    <property type="molecule type" value="Genomic_DNA"/>
</dbReference>
<accession>A0A068NX18</accession>
<evidence type="ECO:0000313" key="2">
    <source>
        <dbReference type="Proteomes" id="UP000027982"/>
    </source>
</evidence>
<reference evidence="1 2" key="1">
    <citation type="journal article" date="2014" name="PLoS ONE">
        <title>The first complete genome sequence of the class fimbriimonadia in the phylum armatimonadetes.</title>
        <authorList>
            <person name="Hu Z.Y."/>
            <person name="Wang Y.Z."/>
            <person name="Im W.T."/>
            <person name="Wang S.Y."/>
            <person name="Zhao G.P."/>
            <person name="Zheng H.J."/>
            <person name="Quan Z.X."/>
        </authorList>
    </citation>
    <scope>NUCLEOTIDE SEQUENCE [LARGE SCALE GENOMIC DNA]</scope>
    <source>
        <strain evidence="1">Gsoil 348</strain>
    </source>
</reference>
<evidence type="ECO:0000313" key="1">
    <source>
        <dbReference type="EMBL" id="AIE86154.1"/>
    </source>
</evidence>
<dbReference type="AlphaFoldDB" id="A0A068NX18"/>
<sequence length="186" mass="19427">MPDTNITPADTLAIIPINTGFLGAVPAGSQLIVNGTANSGAFVNTNGLLAQSVGLPVTEAGTDYTLEFPDADLNTNRVLTVHHTIFSGKFYLQLNPLRIISPVPVDLVGRIPNNGQNAAGSVVTALFGPGNNGRSARLFIDYGNGFALDKTVTIANNRAVFANIQHDNSNVPVTGVETLAFIIGDL</sequence>
<dbReference type="HOGENOM" id="CLU_1452435_0_0_0"/>